<dbReference type="EMBL" id="CP141615">
    <property type="protein sequence ID" value="WRP17359.1"/>
    <property type="molecule type" value="Genomic_DNA"/>
</dbReference>
<keyword evidence="1" id="KW-0812">Transmembrane</keyword>
<proteinExistence type="predicted"/>
<feature type="chain" id="PRO_5047314183" evidence="2">
    <location>
        <begin position="39"/>
        <end position="103"/>
    </location>
</feature>
<sequence>MRLVVARLGRGPSRRMRRARAIASLAGLGALAAGVAHAVHLAAAAAATSVWIYDIIDLPYVVRRYVSSGLRWVGVAAAVVVAAAALAHVPHRMRSRLVIFWPR</sequence>
<feature type="transmembrane region" description="Helical" evidence="1">
    <location>
        <begin position="68"/>
        <end position="87"/>
    </location>
</feature>
<name>A0ABZ1BX28_9FIRM</name>
<keyword evidence="1" id="KW-0472">Membrane</keyword>
<evidence type="ECO:0000256" key="1">
    <source>
        <dbReference type="SAM" id="Phobius"/>
    </source>
</evidence>
<evidence type="ECO:0000256" key="2">
    <source>
        <dbReference type="SAM" id="SignalP"/>
    </source>
</evidence>
<evidence type="ECO:0000313" key="4">
    <source>
        <dbReference type="Proteomes" id="UP001332192"/>
    </source>
</evidence>
<organism evidence="3 4">
    <name type="scientific">Carboxydichorda subterranea</name>
    <dbReference type="NCBI Taxonomy" id="3109565"/>
    <lineage>
        <taxon>Bacteria</taxon>
        <taxon>Bacillati</taxon>
        <taxon>Bacillota</taxon>
        <taxon>Limnochordia</taxon>
        <taxon>Limnochordales</taxon>
        <taxon>Geochordaceae</taxon>
        <taxon>Carboxydichorda</taxon>
    </lineage>
</organism>
<feature type="signal peptide" evidence="2">
    <location>
        <begin position="1"/>
        <end position="38"/>
    </location>
</feature>
<gene>
    <name evidence="3" type="ORF">U7230_14960</name>
</gene>
<keyword evidence="4" id="KW-1185">Reference proteome</keyword>
<dbReference type="RefSeq" id="WP_324716630.1">
    <property type="nucleotide sequence ID" value="NZ_CP141615.1"/>
</dbReference>
<keyword evidence="1" id="KW-1133">Transmembrane helix</keyword>
<accession>A0ABZ1BX28</accession>
<keyword evidence="2" id="KW-0732">Signal</keyword>
<reference evidence="3 4" key="1">
    <citation type="journal article" date="2024" name="Front. Microbiol.">
        <title>Novel thermophilic genera Geochorda gen. nov. and Carboxydochorda gen. nov. from the deep terrestrial subsurface reveal the ecophysiological diversity in the class Limnochordia.</title>
        <authorList>
            <person name="Karnachuk O.V."/>
            <person name="Lukina A.P."/>
            <person name="Avakyan M.R."/>
            <person name="Kadnikov V.V."/>
            <person name="Begmatov S."/>
            <person name="Beletsky A.V."/>
            <person name="Vlasova K.G."/>
            <person name="Novikov A.A."/>
            <person name="Shcherbakova V.A."/>
            <person name="Mardanov A.V."/>
            <person name="Ravin N.V."/>
        </authorList>
    </citation>
    <scope>NUCLEOTIDE SEQUENCE [LARGE SCALE GENOMIC DNA]</scope>
    <source>
        <strain evidence="3 4">L945</strain>
    </source>
</reference>
<evidence type="ECO:0000313" key="3">
    <source>
        <dbReference type="EMBL" id="WRP17359.1"/>
    </source>
</evidence>
<protein>
    <submittedName>
        <fullName evidence="3">Uncharacterized protein</fullName>
    </submittedName>
</protein>
<dbReference type="Proteomes" id="UP001332192">
    <property type="component" value="Chromosome"/>
</dbReference>